<dbReference type="EMBL" id="BQNB010018516">
    <property type="protein sequence ID" value="GJT75268.1"/>
    <property type="molecule type" value="Genomic_DNA"/>
</dbReference>
<evidence type="ECO:0000313" key="1">
    <source>
        <dbReference type="EMBL" id="GJT75268.1"/>
    </source>
</evidence>
<dbReference type="Proteomes" id="UP001151760">
    <property type="component" value="Unassembled WGS sequence"/>
</dbReference>
<sequence>MDFRSFMLGGVDGELNFLHAEGVSEGQNSPFAKSVNNNAPMIYATPLSSVYPLNVVKNVADSDDPSYGEDEQTLIGLSLSPHPEASKKFKLLGKRKVAFGVLGKALPLKVQKVPARANKVAGEAFTALDVESDSNIHDCHWVVAHVISPSWKQHLREIRIEQLCDIHDRAYMSQAVLDNVLNSKTRELISALHKAKTSYDAIRAREIDKDRAYAELEKKCNEALQDLDKNPLVFDMHAEIKDLQGQVDGLHSEYSRLILEEKKIAIKLIRSDDLGVLVAKLVRSSIIYGRCQAFEEVAAMEEPIVLEKMSGYRTSSKEEYDQAGNALANASYPFLAEYVANPYASLEQLLSKKPPLLRLTFFRSRSKPLSLKVK</sequence>
<accession>A0ABQ5GHR1</accession>
<proteinExistence type="predicted"/>
<gene>
    <name evidence="1" type="ORF">Tco_1041993</name>
</gene>
<reference evidence="1" key="2">
    <citation type="submission" date="2022-01" db="EMBL/GenBank/DDBJ databases">
        <authorList>
            <person name="Yamashiro T."/>
            <person name="Shiraishi A."/>
            <person name="Satake H."/>
            <person name="Nakayama K."/>
        </authorList>
    </citation>
    <scope>NUCLEOTIDE SEQUENCE</scope>
</reference>
<reference evidence="1" key="1">
    <citation type="journal article" date="2022" name="Int. J. Mol. Sci.">
        <title>Draft Genome of Tanacetum Coccineum: Genomic Comparison of Closely Related Tanacetum-Family Plants.</title>
        <authorList>
            <person name="Yamashiro T."/>
            <person name="Shiraishi A."/>
            <person name="Nakayama K."/>
            <person name="Satake H."/>
        </authorList>
    </citation>
    <scope>NUCLEOTIDE SEQUENCE</scope>
</reference>
<name>A0ABQ5GHR1_9ASTR</name>
<comment type="caution">
    <text evidence="1">The sequence shown here is derived from an EMBL/GenBank/DDBJ whole genome shotgun (WGS) entry which is preliminary data.</text>
</comment>
<organism evidence="1 2">
    <name type="scientific">Tanacetum coccineum</name>
    <dbReference type="NCBI Taxonomy" id="301880"/>
    <lineage>
        <taxon>Eukaryota</taxon>
        <taxon>Viridiplantae</taxon>
        <taxon>Streptophyta</taxon>
        <taxon>Embryophyta</taxon>
        <taxon>Tracheophyta</taxon>
        <taxon>Spermatophyta</taxon>
        <taxon>Magnoliopsida</taxon>
        <taxon>eudicotyledons</taxon>
        <taxon>Gunneridae</taxon>
        <taxon>Pentapetalae</taxon>
        <taxon>asterids</taxon>
        <taxon>campanulids</taxon>
        <taxon>Asterales</taxon>
        <taxon>Asteraceae</taxon>
        <taxon>Asteroideae</taxon>
        <taxon>Anthemideae</taxon>
        <taxon>Anthemidinae</taxon>
        <taxon>Tanacetum</taxon>
    </lineage>
</organism>
<evidence type="ECO:0000313" key="2">
    <source>
        <dbReference type="Proteomes" id="UP001151760"/>
    </source>
</evidence>
<protein>
    <submittedName>
        <fullName evidence="1">Uncharacterized protein</fullName>
    </submittedName>
</protein>
<keyword evidence="2" id="KW-1185">Reference proteome</keyword>